<evidence type="ECO:0000313" key="4">
    <source>
        <dbReference type="Proteomes" id="UP001499978"/>
    </source>
</evidence>
<dbReference type="PROSITE" id="PS50112">
    <property type="entry name" value="PAS"/>
    <property type="match status" value="1"/>
</dbReference>
<name>A0ABN3NN09_9ACTN</name>
<protein>
    <recommendedName>
        <fullName evidence="2">PAS domain-containing protein</fullName>
    </recommendedName>
</protein>
<dbReference type="InterPro" id="IPR035965">
    <property type="entry name" value="PAS-like_dom_sf"/>
</dbReference>
<dbReference type="Gene3D" id="3.30.450.20">
    <property type="entry name" value="PAS domain"/>
    <property type="match status" value="1"/>
</dbReference>
<organism evidence="3 4">
    <name type="scientific">Pilimelia columellifera subsp. columellifera</name>
    <dbReference type="NCBI Taxonomy" id="706583"/>
    <lineage>
        <taxon>Bacteria</taxon>
        <taxon>Bacillati</taxon>
        <taxon>Actinomycetota</taxon>
        <taxon>Actinomycetes</taxon>
        <taxon>Micromonosporales</taxon>
        <taxon>Micromonosporaceae</taxon>
        <taxon>Pilimelia</taxon>
    </lineage>
</organism>
<evidence type="ECO:0000313" key="3">
    <source>
        <dbReference type="EMBL" id="GAA2527725.1"/>
    </source>
</evidence>
<comment type="caution">
    <text evidence="3">The sequence shown here is derived from an EMBL/GenBank/DDBJ whole genome shotgun (WGS) entry which is preliminary data.</text>
</comment>
<accession>A0ABN3NN09</accession>
<sequence>MSFVHSLVRQIAHLIDDPAAIVFVRTTDGQYVFVNEAYERQLHLTQAQVLGKANEEIYGSEDSVNWQSADSFALALGVPVVTVEAWYDPSLRRWRKFSALKWKATDPDTGDEFLVGVSVEATDGEVLVQQRLANLQAGVIAAWDSTATGRKEAREADDQRGPSRGSTEDRSAGA</sequence>
<feature type="domain" description="PAS" evidence="2">
    <location>
        <begin position="7"/>
        <end position="62"/>
    </location>
</feature>
<dbReference type="InterPro" id="IPR013656">
    <property type="entry name" value="PAS_4"/>
</dbReference>
<evidence type="ECO:0000259" key="2">
    <source>
        <dbReference type="PROSITE" id="PS50112"/>
    </source>
</evidence>
<dbReference type="RefSeq" id="WP_344173171.1">
    <property type="nucleotide sequence ID" value="NZ_BAAARY010000014.1"/>
</dbReference>
<dbReference type="SMART" id="SM00091">
    <property type="entry name" value="PAS"/>
    <property type="match status" value="1"/>
</dbReference>
<feature type="compositionally biased region" description="Basic and acidic residues" evidence="1">
    <location>
        <begin position="149"/>
        <end position="174"/>
    </location>
</feature>
<dbReference type="Proteomes" id="UP001499978">
    <property type="component" value="Unassembled WGS sequence"/>
</dbReference>
<dbReference type="InterPro" id="IPR000014">
    <property type="entry name" value="PAS"/>
</dbReference>
<feature type="region of interest" description="Disordered" evidence="1">
    <location>
        <begin position="146"/>
        <end position="174"/>
    </location>
</feature>
<evidence type="ECO:0000256" key="1">
    <source>
        <dbReference type="SAM" id="MobiDB-lite"/>
    </source>
</evidence>
<reference evidence="3 4" key="1">
    <citation type="journal article" date="2019" name="Int. J. Syst. Evol. Microbiol.">
        <title>The Global Catalogue of Microorganisms (GCM) 10K type strain sequencing project: providing services to taxonomists for standard genome sequencing and annotation.</title>
        <authorList>
            <consortium name="The Broad Institute Genomics Platform"/>
            <consortium name="The Broad Institute Genome Sequencing Center for Infectious Disease"/>
            <person name="Wu L."/>
            <person name="Ma J."/>
        </authorList>
    </citation>
    <scope>NUCLEOTIDE SEQUENCE [LARGE SCALE GENOMIC DNA]</scope>
    <source>
        <strain evidence="3 4">JCM 3367</strain>
    </source>
</reference>
<dbReference type="SUPFAM" id="SSF55785">
    <property type="entry name" value="PYP-like sensor domain (PAS domain)"/>
    <property type="match status" value="1"/>
</dbReference>
<dbReference type="Pfam" id="PF08448">
    <property type="entry name" value="PAS_4"/>
    <property type="match status" value="1"/>
</dbReference>
<proteinExistence type="predicted"/>
<keyword evidence="4" id="KW-1185">Reference proteome</keyword>
<dbReference type="CDD" id="cd00130">
    <property type="entry name" value="PAS"/>
    <property type="match status" value="1"/>
</dbReference>
<dbReference type="EMBL" id="BAAARY010000014">
    <property type="protein sequence ID" value="GAA2527725.1"/>
    <property type="molecule type" value="Genomic_DNA"/>
</dbReference>
<gene>
    <name evidence="3" type="ORF">GCM10010201_28190</name>
</gene>